<protein>
    <submittedName>
        <fullName evidence="2">Uncharacterized protein</fullName>
    </submittedName>
</protein>
<dbReference type="AlphaFoldDB" id="A0A918FJR1"/>
<reference evidence="2" key="2">
    <citation type="submission" date="2020-09" db="EMBL/GenBank/DDBJ databases">
        <authorList>
            <person name="Sun Q."/>
            <person name="Ohkuma M."/>
        </authorList>
    </citation>
    <scope>NUCLEOTIDE SEQUENCE</scope>
    <source>
        <strain evidence="2">JCM 4346</strain>
    </source>
</reference>
<proteinExistence type="predicted"/>
<gene>
    <name evidence="2" type="ORF">GCM10010251_71870</name>
</gene>
<evidence type="ECO:0000256" key="1">
    <source>
        <dbReference type="SAM" id="MobiDB-lite"/>
    </source>
</evidence>
<name>A0A918FJR1_9ACTN</name>
<feature type="region of interest" description="Disordered" evidence="1">
    <location>
        <begin position="30"/>
        <end position="69"/>
    </location>
</feature>
<accession>A0A918FJR1</accession>
<reference evidence="2" key="1">
    <citation type="journal article" date="2014" name="Int. J. Syst. Evol. Microbiol.">
        <title>Complete genome sequence of Corynebacterium casei LMG S-19264T (=DSM 44701T), isolated from a smear-ripened cheese.</title>
        <authorList>
            <consortium name="US DOE Joint Genome Institute (JGI-PGF)"/>
            <person name="Walter F."/>
            <person name="Albersmeier A."/>
            <person name="Kalinowski J."/>
            <person name="Ruckert C."/>
        </authorList>
    </citation>
    <scope>NUCLEOTIDE SEQUENCE</scope>
    <source>
        <strain evidence="2">JCM 4346</strain>
    </source>
</reference>
<evidence type="ECO:0000313" key="2">
    <source>
        <dbReference type="EMBL" id="GGR44535.1"/>
    </source>
</evidence>
<keyword evidence="3" id="KW-1185">Reference proteome</keyword>
<organism evidence="2 3">
    <name type="scientific">Streptomyces aurantiogriseus</name>
    <dbReference type="NCBI Taxonomy" id="66870"/>
    <lineage>
        <taxon>Bacteria</taxon>
        <taxon>Bacillati</taxon>
        <taxon>Actinomycetota</taxon>
        <taxon>Actinomycetes</taxon>
        <taxon>Kitasatosporales</taxon>
        <taxon>Streptomycetaceae</taxon>
        <taxon>Streptomyces</taxon>
    </lineage>
</organism>
<dbReference type="EMBL" id="BMSX01000021">
    <property type="protein sequence ID" value="GGR44535.1"/>
    <property type="molecule type" value="Genomic_DNA"/>
</dbReference>
<evidence type="ECO:0000313" key="3">
    <source>
        <dbReference type="Proteomes" id="UP000658320"/>
    </source>
</evidence>
<comment type="caution">
    <text evidence="2">The sequence shown here is derived from an EMBL/GenBank/DDBJ whole genome shotgun (WGS) entry which is preliminary data.</text>
</comment>
<sequence length="69" mass="7376">MVIGRFQADISTVKLAANFNNMVKLPDGWPIGLPSGGEPGARTVGTEAQPQLQSDRTATTSHRHAHSHN</sequence>
<feature type="compositionally biased region" description="Polar residues" evidence="1">
    <location>
        <begin position="46"/>
        <end position="55"/>
    </location>
</feature>
<dbReference type="Proteomes" id="UP000658320">
    <property type="component" value="Unassembled WGS sequence"/>
</dbReference>